<proteinExistence type="predicted"/>
<accession>A0ABR1FIM4</accession>
<protein>
    <recommendedName>
        <fullName evidence="4">PDZ domain-containing protein</fullName>
    </recommendedName>
</protein>
<reference evidence="2 3" key="1">
    <citation type="submission" date="2024-03" db="EMBL/GenBank/DDBJ databases">
        <title>Aureococcus anophagefferens CCMP1851 and Kratosvirus quantuckense: Draft genome of a second virus-susceptible host strain in the model system.</title>
        <authorList>
            <person name="Chase E."/>
            <person name="Truchon A.R."/>
            <person name="Schepens W."/>
            <person name="Wilhelm S.W."/>
        </authorList>
    </citation>
    <scope>NUCLEOTIDE SEQUENCE [LARGE SCALE GENOMIC DNA]</scope>
    <source>
        <strain evidence="2 3">CCMP1851</strain>
    </source>
</reference>
<sequence>MDPPPSGLVRAVKVVLKSLASLPEASAPTSCLRYVLDQFEGAASHGPTARALDRAAAREPPPETDGAAPDVAARPVAGGVAHGDAALLATVDAAGLGEVRDAVAALEARSTHLRAVRAVRVAANGARRYRDGEARGAVTGEFGGDAEHALATLNPRGGALGAAEALHRCAAGRRARPRPRRWRARRLRAIAISVDVLVAGPDLEVAMEAFAHVVLSEALAAERSAESLVVGAPRRRRRRRARADALAAFGAATGALHRAWDDGSPRVAAAAAAEQAATAAAAARWRWRGDWPWRRAGAVRAARARAPCLGGVFFDPSDAARVFRGVERGPEPSAAAEADGAPRHPAAASAGDVVVAVDGAAVPDAETCASLLDGKASAALTLRRVVDDGDGDDDAAR</sequence>
<dbReference type="EMBL" id="JBBJCI010000416">
    <property type="protein sequence ID" value="KAK7231422.1"/>
    <property type="molecule type" value="Genomic_DNA"/>
</dbReference>
<evidence type="ECO:0008006" key="4">
    <source>
        <dbReference type="Google" id="ProtNLM"/>
    </source>
</evidence>
<evidence type="ECO:0000313" key="2">
    <source>
        <dbReference type="EMBL" id="KAK7231422.1"/>
    </source>
</evidence>
<evidence type="ECO:0000313" key="3">
    <source>
        <dbReference type="Proteomes" id="UP001363151"/>
    </source>
</evidence>
<name>A0ABR1FIM4_AURAN</name>
<organism evidence="2 3">
    <name type="scientific">Aureococcus anophagefferens</name>
    <name type="common">Harmful bloom alga</name>
    <dbReference type="NCBI Taxonomy" id="44056"/>
    <lineage>
        <taxon>Eukaryota</taxon>
        <taxon>Sar</taxon>
        <taxon>Stramenopiles</taxon>
        <taxon>Ochrophyta</taxon>
        <taxon>Pelagophyceae</taxon>
        <taxon>Pelagomonadales</taxon>
        <taxon>Pelagomonadaceae</taxon>
        <taxon>Aureococcus</taxon>
    </lineage>
</organism>
<feature type="region of interest" description="Disordered" evidence="1">
    <location>
        <begin position="47"/>
        <end position="71"/>
    </location>
</feature>
<gene>
    <name evidence="2" type="ORF">SO694_000721102</name>
</gene>
<feature type="compositionally biased region" description="Basic and acidic residues" evidence="1">
    <location>
        <begin position="51"/>
        <end position="61"/>
    </location>
</feature>
<keyword evidence="3" id="KW-1185">Reference proteome</keyword>
<comment type="caution">
    <text evidence="2">The sequence shown here is derived from an EMBL/GenBank/DDBJ whole genome shotgun (WGS) entry which is preliminary data.</text>
</comment>
<evidence type="ECO:0000256" key="1">
    <source>
        <dbReference type="SAM" id="MobiDB-lite"/>
    </source>
</evidence>
<dbReference type="Proteomes" id="UP001363151">
    <property type="component" value="Unassembled WGS sequence"/>
</dbReference>